<accession>A0A267MI30</accession>
<dbReference type="Proteomes" id="UP000216024">
    <property type="component" value="Unassembled WGS sequence"/>
</dbReference>
<name>A0A267MI30_9FIRM</name>
<comment type="caution">
    <text evidence="2">The sequence shown here is derived from an EMBL/GenBank/DDBJ whole genome shotgun (WGS) entry which is preliminary data.</text>
</comment>
<reference evidence="2 3" key="1">
    <citation type="submission" date="2017-06" db="EMBL/GenBank/DDBJ databases">
        <title>Draft genome sequence of anaerobic fermentative bacterium Anaeromicrobium sediminis DY2726D isolated from West Pacific Ocean sediments.</title>
        <authorList>
            <person name="Zeng X."/>
        </authorList>
    </citation>
    <scope>NUCLEOTIDE SEQUENCE [LARGE SCALE GENOMIC DNA]</scope>
    <source>
        <strain evidence="2 3">DY2726D</strain>
    </source>
</reference>
<dbReference type="OrthoDB" id="9813299at2"/>
<dbReference type="EMBL" id="NIBG01000015">
    <property type="protein sequence ID" value="PAB58453.1"/>
    <property type="molecule type" value="Genomic_DNA"/>
</dbReference>
<gene>
    <name evidence="2" type="ORF">CCE28_15200</name>
</gene>
<dbReference type="InterPro" id="IPR043768">
    <property type="entry name" value="DUF5714"/>
</dbReference>
<proteinExistence type="predicted"/>
<evidence type="ECO:0000259" key="1">
    <source>
        <dbReference type="Pfam" id="PF18978"/>
    </source>
</evidence>
<protein>
    <recommendedName>
        <fullName evidence="1">DUF5714 domain-containing protein</fullName>
    </recommendedName>
</protein>
<keyword evidence="3" id="KW-1185">Reference proteome</keyword>
<evidence type="ECO:0000313" key="3">
    <source>
        <dbReference type="Proteomes" id="UP000216024"/>
    </source>
</evidence>
<evidence type="ECO:0000313" key="2">
    <source>
        <dbReference type="EMBL" id="PAB58453.1"/>
    </source>
</evidence>
<dbReference type="AlphaFoldDB" id="A0A267MI30"/>
<organism evidence="2 3">
    <name type="scientific">Anaeromicrobium sediminis</name>
    <dbReference type="NCBI Taxonomy" id="1478221"/>
    <lineage>
        <taxon>Bacteria</taxon>
        <taxon>Bacillati</taxon>
        <taxon>Bacillota</taxon>
        <taxon>Clostridia</taxon>
        <taxon>Peptostreptococcales</taxon>
        <taxon>Thermotaleaceae</taxon>
        <taxon>Anaeromicrobium</taxon>
    </lineage>
</organism>
<sequence length="88" mass="9846">MILGAACPKDKETSLTMHIISQVIESIARETVPCCCKNFMGTALVLSCKLANEHLEINLPYDLNINCEDSHHHPYGCRKTKFSYYGNA</sequence>
<dbReference type="Pfam" id="PF18978">
    <property type="entry name" value="DUF5714"/>
    <property type="match status" value="1"/>
</dbReference>
<feature type="domain" description="DUF5714" evidence="1">
    <location>
        <begin position="2"/>
        <end position="85"/>
    </location>
</feature>